<dbReference type="AlphaFoldDB" id="A0A443VEG5"/>
<name>A0A443VEG5_RAOPL</name>
<reference evidence="1" key="1">
    <citation type="submission" date="2018-05" db="EMBL/GenBank/DDBJ databases">
        <title>Bacterial isolates from healthy term breastfed infants carrying antibiotic resistance genes.</title>
        <authorList>
            <person name="Casaburi G."/>
        </authorList>
    </citation>
    <scope>NUCLEOTIDE SEQUENCE [LARGE SCALE GENOMIC DNA]</scope>
    <source>
        <strain evidence="1">7084_4</strain>
    </source>
</reference>
<gene>
    <name evidence="1" type="ORF">DMB90_21090</name>
    <name evidence="2" type="ORF">DN603_28450</name>
</gene>
<evidence type="ECO:0000313" key="2">
    <source>
        <dbReference type="EMBL" id="RWT14912.1"/>
    </source>
</evidence>
<protein>
    <submittedName>
        <fullName evidence="2">Peptidase</fullName>
    </submittedName>
</protein>
<accession>A0A443VEG5</accession>
<reference evidence="2 3" key="2">
    <citation type="submission" date="2018-06" db="EMBL/GenBank/DDBJ databases">
        <title>Carbapenemase-producing Enterobacteriaceae present in wastewater treatment plant effluent and nearby surface waters in the US.</title>
        <authorList>
            <person name="Mathys D.A."/>
            <person name="Mollenkopf D.F."/>
            <person name="Feicht S.M."/>
            <person name="Adams R.J."/>
            <person name="Albers A.L."/>
            <person name="Stuever D.M."/>
            <person name="Daniels J.B."/>
            <person name="Wittum T.E."/>
        </authorList>
    </citation>
    <scope>NUCLEOTIDE SEQUENCE [LARGE SCALE GENOMIC DNA]</scope>
    <source>
        <strain evidence="2 3">GEO_47_Down_B</strain>
    </source>
</reference>
<organism evidence="2 3">
    <name type="scientific">Raoultella planticola</name>
    <name type="common">Klebsiella planticola</name>
    <dbReference type="NCBI Taxonomy" id="575"/>
    <lineage>
        <taxon>Bacteria</taxon>
        <taxon>Pseudomonadati</taxon>
        <taxon>Pseudomonadota</taxon>
        <taxon>Gammaproteobacteria</taxon>
        <taxon>Enterobacterales</taxon>
        <taxon>Enterobacteriaceae</taxon>
        <taxon>Klebsiella/Raoultella group</taxon>
        <taxon>Raoultella</taxon>
    </lineage>
</organism>
<proteinExistence type="predicted"/>
<evidence type="ECO:0000313" key="1">
    <source>
        <dbReference type="EMBL" id="QFG77173.1"/>
    </source>
</evidence>
<dbReference type="EMBL" id="QKOX01000051">
    <property type="protein sequence ID" value="RWT14912.1"/>
    <property type="molecule type" value="Genomic_DNA"/>
</dbReference>
<sequence>MNSPNTQNLWDFAHFLAEDYFLNRPGAHDHMLMIANVSNLDHLLCREGYKNY</sequence>
<dbReference type="EMBL" id="CP029752">
    <property type="protein sequence ID" value="QFG77173.1"/>
    <property type="molecule type" value="Genomic_DNA"/>
</dbReference>
<dbReference type="Proteomes" id="UP000288843">
    <property type="component" value="Unassembled WGS sequence"/>
</dbReference>
<evidence type="ECO:0000313" key="3">
    <source>
        <dbReference type="Proteomes" id="UP000288843"/>
    </source>
</evidence>